<evidence type="ECO:0000313" key="2">
    <source>
        <dbReference type="Proteomes" id="UP001631969"/>
    </source>
</evidence>
<evidence type="ECO:0000313" key="1">
    <source>
        <dbReference type="EMBL" id="MFM9331317.1"/>
    </source>
</evidence>
<organism evidence="1 2">
    <name type="scientific">Paenibacillus mesotrionivorans</name>
    <dbReference type="NCBI Taxonomy" id="3160968"/>
    <lineage>
        <taxon>Bacteria</taxon>
        <taxon>Bacillati</taxon>
        <taxon>Bacillota</taxon>
        <taxon>Bacilli</taxon>
        <taxon>Bacillales</taxon>
        <taxon>Paenibacillaceae</taxon>
        <taxon>Paenibacillus</taxon>
    </lineage>
</organism>
<sequence length="241" mass="27308">MSQDIVVEQFSARVREHGLELSSRQLEQFEIYYRELVDWNEKMNLTAITEREQVYLKHFYDSLTLAFHVKLEPVSTMADIGAGAGFPSIPLKIVFPHLKLTIVDSLNKRIHFLNHLAEQLGLQDVKAIHARAEEAGRNKDLRDRFDLVTARAVARLSVLNELCLPFVRPGGIFAAMKSAQTSDELQEAKRSIVLLKGELETVHTFTLPVEEAERNIVVLKKTDVTPPKYPRKPGTPGKEPL</sequence>
<dbReference type="EC" id="2.1.1.170" evidence="1"/>
<gene>
    <name evidence="1" type="primary">rsmG</name>
    <name evidence="1" type="ORF">ACI1P1_23770</name>
</gene>
<dbReference type="Proteomes" id="UP001631969">
    <property type="component" value="Unassembled WGS sequence"/>
</dbReference>
<reference evidence="1" key="1">
    <citation type="submission" date="2024-12" db="EMBL/GenBank/DDBJ databases">
        <authorList>
            <person name="Wu N."/>
        </authorList>
    </citation>
    <scope>NUCLEOTIDE SEQUENCE</scope>
    <source>
        <strain evidence="1">P15</strain>
    </source>
</reference>
<protein>
    <submittedName>
        <fullName evidence="1">16S rRNA (Guanine(527)-N(7))-methyltransferase RsmG</fullName>
        <ecNumber evidence="1">2.1.1.170</ecNumber>
    </submittedName>
</protein>
<proteinExistence type="predicted"/>
<keyword evidence="2" id="KW-1185">Reference proteome</keyword>
<dbReference type="EMBL" id="JBJURJ010000018">
    <property type="protein sequence ID" value="MFM9331317.1"/>
    <property type="molecule type" value="Genomic_DNA"/>
</dbReference>
<accession>A0ACC7PAC2</accession>
<name>A0ACC7PAC2_9BACL</name>
<keyword evidence="1" id="KW-0808">Transferase</keyword>
<keyword evidence="1" id="KW-0489">Methyltransferase</keyword>
<comment type="caution">
    <text evidence="1">The sequence shown here is derived from an EMBL/GenBank/DDBJ whole genome shotgun (WGS) entry which is preliminary data.</text>
</comment>